<organism evidence="2 3">
    <name type="scientific">Ignelater luminosus</name>
    <name type="common">Cucubano</name>
    <name type="synonym">Pyrophorus luminosus</name>
    <dbReference type="NCBI Taxonomy" id="2038154"/>
    <lineage>
        <taxon>Eukaryota</taxon>
        <taxon>Metazoa</taxon>
        <taxon>Ecdysozoa</taxon>
        <taxon>Arthropoda</taxon>
        <taxon>Hexapoda</taxon>
        <taxon>Insecta</taxon>
        <taxon>Pterygota</taxon>
        <taxon>Neoptera</taxon>
        <taxon>Endopterygota</taxon>
        <taxon>Coleoptera</taxon>
        <taxon>Polyphaga</taxon>
        <taxon>Elateriformia</taxon>
        <taxon>Elateroidea</taxon>
        <taxon>Elateridae</taxon>
        <taxon>Agrypninae</taxon>
        <taxon>Pyrophorini</taxon>
        <taxon>Ignelater</taxon>
    </lineage>
</organism>
<feature type="compositionally biased region" description="Basic residues" evidence="1">
    <location>
        <begin position="95"/>
        <end position="109"/>
    </location>
</feature>
<dbReference type="AlphaFoldDB" id="A0A8K0CB52"/>
<accession>A0A8K0CB52</accession>
<feature type="compositionally biased region" description="Basic and acidic residues" evidence="1">
    <location>
        <begin position="64"/>
        <end position="76"/>
    </location>
</feature>
<proteinExistence type="predicted"/>
<keyword evidence="3" id="KW-1185">Reference proteome</keyword>
<dbReference type="Proteomes" id="UP000801492">
    <property type="component" value="Unassembled WGS sequence"/>
</dbReference>
<dbReference type="EMBL" id="VTPC01090659">
    <property type="protein sequence ID" value="KAF2882047.1"/>
    <property type="molecule type" value="Genomic_DNA"/>
</dbReference>
<evidence type="ECO:0000313" key="2">
    <source>
        <dbReference type="EMBL" id="KAF2882047.1"/>
    </source>
</evidence>
<gene>
    <name evidence="2" type="ORF">ILUMI_24126</name>
</gene>
<name>A0A8K0CB52_IGNLU</name>
<evidence type="ECO:0000256" key="1">
    <source>
        <dbReference type="SAM" id="MobiDB-lite"/>
    </source>
</evidence>
<comment type="caution">
    <text evidence="2">The sequence shown here is derived from an EMBL/GenBank/DDBJ whole genome shotgun (WGS) entry which is preliminary data.</text>
</comment>
<feature type="region of interest" description="Disordered" evidence="1">
    <location>
        <begin position="1"/>
        <end position="117"/>
    </location>
</feature>
<reference evidence="2" key="1">
    <citation type="submission" date="2019-08" db="EMBL/GenBank/DDBJ databases">
        <title>The genome of the North American firefly Photinus pyralis.</title>
        <authorList>
            <consortium name="Photinus pyralis genome working group"/>
            <person name="Fallon T.R."/>
            <person name="Sander Lower S.E."/>
            <person name="Weng J.-K."/>
        </authorList>
    </citation>
    <scope>NUCLEOTIDE SEQUENCE</scope>
    <source>
        <strain evidence="2">TRF0915ILg1</strain>
        <tissue evidence="2">Whole body</tissue>
    </source>
</reference>
<protein>
    <submittedName>
        <fullName evidence="2">Uncharacterized protein</fullName>
    </submittedName>
</protein>
<evidence type="ECO:0000313" key="3">
    <source>
        <dbReference type="Proteomes" id="UP000801492"/>
    </source>
</evidence>
<sequence>MEIEDNNQIPFFHVSEEKTRWKPRSHGLPESHTYRSIPQQRFSPPPSLVSLGGQDLSHKITKTSRPEEQKPRDIKKSGPQYSKTDSPRETSIRRLNLRNRRQRKKKKNQSPKPTYHM</sequence>